<dbReference type="AlphaFoldDB" id="A0A0C2WI77"/>
<dbReference type="InParanoid" id="A0A0C2WI77"/>
<proteinExistence type="predicted"/>
<evidence type="ECO:0000313" key="1">
    <source>
        <dbReference type="EMBL" id="KIL55838.1"/>
    </source>
</evidence>
<accession>A0A0C2WI77</accession>
<protein>
    <submittedName>
        <fullName evidence="1">Uncharacterized protein</fullName>
    </submittedName>
</protein>
<sequence>MHRVHTVKETLRLHGLDMDVTTPLLSVRDYHADSIRDNSRCLWLKDQSSNR</sequence>
<organism evidence="1 2">
    <name type="scientific">Amanita muscaria (strain Koide BX008)</name>
    <dbReference type="NCBI Taxonomy" id="946122"/>
    <lineage>
        <taxon>Eukaryota</taxon>
        <taxon>Fungi</taxon>
        <taxon>Dikarya</taxon>
        <taxon>Basidiomycota</taxon>
        <taxon>Agaricomycotina</taxon>
        <taxon>Agaricomycetes</taxon>
        <taxon>Agaricomycetidae</taxon>
        <taxon>Agaricales</taxon>
        <taxon>Pluteineae</taxon>
        <taxon>Amanitaceae</taxon>
        <taxon>Amanita</taxon>
    </lineage>
</organism>
<evidence type="ECO:0000313" key="2">
    <source>
        <dbReference type="Proteomes" id="UP000054549"/>
    </source>
</evidence>
<keyword evidence="2" id="KW-1185">Reference proteome</keyword>
<reference evidence="1 2" key="1">
    <citation type="submission" date="2014-04" db="EMBL/GenBank/DDBJ databases">
        <title>Evolutionary Origins and Diversification of the Mycorrhizal Mutualists.</title>
        <authorList>
            <consortium name="DOE Joint Genome Institute"/>
            <consortium name="Mycorrhizal Genomics Consortium"/>
            <person name="Kohler A."/>
            <person name="Kuo A."/>
            <person name="Nagy L.G."/>
            <person name="Floudas D."/>
            <person name="Copeland A."/>
            <person name="Barry K.W."/>
            <person name="Cichocki N."/>
            <person name="Veneault-Fourrey C."/>
            <person name="LaButti K."/>
            <person name="Lindquist E.A."/>
            <person name="Lipzen A."/>
            <person name="Lundell T."/>
            <person name="Morin E."/>
            <person name="Murat C."/>
            <person name="Riley R."/>
            <person name="Ohm R."/>
            <person name="Sun H."/>
            <person name="Tunlid A."/>
            <person name="Henrissat B."/>
            <person name="Grigoriev I.V."/>
            <person name="Hibbett D.S."/>
            <person name="Martin F."/>
        </authorList>
    </citation>
    <scope>NUCLEOTIDE SEQUENCE [LARGE SCALE GENOMIC DNA]</scope>
    <source>
        <strain evidence="1 2">Koide BX008</strain>
    </source>
</reference>
<dbReference type="HOGENOM" id="CLU_3105858_0_0_1"/>
<dbReference type="EMBL" id="KN818468">
    <property type="protein sequence ID" value="KIL55838.1"/>
    <property type="molecule type" value="Genomic_DNA"/>
</dbReference>
<dbReference type="Proteomes" id="UP000054549">
    <property type="component" value="Unassembled WGS sequence"/>
</dbReference>
<name>A0A0C2WI77_AMAMK</name>
<gene>
    <name evidence="1" type="ORF">M378DRAFT_173251</name>
</gene>